<gene>
    <name evidence="2" type="ORF">F7D13_13125</name>
</gene>
<evidence type="ECO:0000313" key="3">
    <source>
        <dbReference type="Proteomes" id="UP000424673"/>
    </source>
</evidence>
<organism evidence="2 3">
    <name type="scientific">Methylocystis rosea</name>
    <dbReference type="NCBI Taxonomy" id="173366"/>
    <lineage>
        <taxon>Bacteria</taxon>
        <taxon>Pseudomonadati</taxon>
        <taxon>Pseudomonadota</taxon>
        <taxon>Alphaproteobacteria</taxon>
        <taxon>Hyphomicrobiales</taxon>
        <taxon>Methylocystaceae</taxon>
        <taxon>Methylocystis</taxon>
    </lineage>
</organism>
<reference evidence="2 3" key="2">
    <citation type="journal article" date="2021" name="AMB Express">
        <title>Isolation and characterisation of Methylocystis spp. for poly-3-hydroxybutyrate production using waste methane feedstocks.</title>
        <authorList>
            <person name="Rumah B.L."/>
            <person name="Stead C.E."/>
            <person name="Claxton Stevens B.H."/>
            <person name="Minton N.P."/>
            <person name="Grosse-Honebrink A."/>
            <person name="Zhang Y."/>
        </authorList>
    </citation>
    <scope>NUCLEOTIDE SEQUENCE [LARGE SCALE GENOMIC DNA]</scope>
    <source>
        <strain evidence="2 3">BRCS1</strain>
    </source>
</reference>
<dbReference type="Pfam" id="PF03235">
    <property type="entry name" value="GmrSD_N"/>
    <property type="match status" value="1"/>
</dbReference>
<accession>A0ABX6EJH1</accession>
<keyword evidence="3" id="KW-1185">Reference proteome</keyword>
<protein>
    <submittedName>
        <fullName evidence="2">DUF262 domain-containing protein</fullName>
    </submittedName>
</protein>
<dbReference type="Proteomes" id="UP000424673">
    <property type="component" value="Chromosome"/>
</dbReference>
<feature type="domain" description="GmrSD restriction endonucleases N-terminal" evidence="1">
    <location>
        <begin position="29"/>
        <end position="176"/>
    </location>
</feature>
<name>A0ABX6EJH1_9HYPH</name>
<dbReference type="PANTHER" id="PTHR39639">
    <property type="entry name" value="CHROMOSOME 16, WHOLE GENOME SHOTGUN SEQUENCE"/>
    <property type="match status" value="1"/>
</dbReference>
<dbReference type="EMBL" id="CP044328">
    <property type="protein sequence ID" value="QGM94888.1"/>
    <property type="molecule type" value="Genomic_DNA"/>
</dbReference>
<reference evidence="3" key="1">
    <citation type="submission" date="2019-09" db="EMBL/GenBank/DDBJ databases">
        <title>Isolation and complete genome sequencing of Methylocystis species.</title>
        <authorList>
            <person name="Rumah B.L."/>
            <person name="Stead C.E."/>
            <person name="Stevens B.C."/>
            <person name="Minton N.P."/>
            <person name="Grosse-Honebrink A."/>
            <person name="Zhang Y."/>
        </authorList>
    </citation>
    <scope>NUCLEOTIDE SEQUENCE [LARGE SCALE GENOMIC DNA]</scope>
    <source>
        <strain evidence="3">BRCS1</strain>
    </source>
</reference>
<evidence type="ECO:0000259" key="1">
    <source>
        <dbReference type="Pfam" id="PF03235"/>
    </source>
</evidence>
<evidence type="ECO:0000313" key="2">
    <source>
        <dbReference type="EMBL" id="QGM94888.1"/>
    </source>
</evidence>
<dbReference type="InterPro" id="IPR004919">
    <property type="entry name" value="GmrSD_N"/>
</dbReference>
<sequence length="419" mass="47931">MDLGGCSGDNSTLATGFAVRLQPSDPDIETIVGRIKSSDLDLQPEFQRGEVWSVGKKRRLIDSILRGWHIPPIHVVVDRDGRQVVLDGQQRLVSIRDFVNGAFDIDGAIEPSDPIIQRLHGCHYESLPREVRRAFDQFTIRVFRVTDYSPEEPGELFYRLNQMTYLTAAEQRNAFFGPVRQQVKELVQLLQLKEDNHLLGFSNRRMAYDDIIAKVLCTLEAGTLSKKLTASDISNRFRKAEPFDASHFSCAVRSINTLNAIAESAFLTKNRFNKATLFSWIIFISLFEKRHGNARDVLHDFHNFFNNERDNVQFGYGISVVDGQVRLSELDKKDRHTALMRIYIDRSSSRVSDVSSVVLRDFILWAFFIDYKNGESFARDILSSEKFRILVSSRRSIHPPFLESGSERIADLNVWGSLH</sequence>
<proteinExistence type="predicted"/>
<dbReference type="PANTHER" id="PTHR39639:SF1">
    <property type="entry name" value="DUF262 DOMAIN-CONTAINING PROTEIN"/>
    <property type="match status" value="1"/>
</dbReference>